<protein>
    <submittedName>
        <fullName evidence="2">Uncharacterized protein</fullName>
    </submittedName>
</protein>
<keyword evidence="3" id="KW-1185">Reference proteome</keyword>
<dbReference type="Proteomes" id="UP000276133">
    <property type="component" value="Unassembled WGS sequence"/>
</dbReference>
<organism evidence="2 3">
    <name type="scientific">Brachionus plicatilis</name>
    <name type="common">Marine rotifer</name>
    <name type="synonym">Brachionus muelleri</name>
    <dbReference type="NCBI Taxonomy" id="10195"/>
    <lineage>
        <taxon>Eukaryota</taxon>
        <taxon>Metazoa</taxon>
        <taxon>Spiralia</taxon>
        <taxon>Gnathifera</taxon>
        <taxon>Rotifera</taxon>
        <taxon>Eurotatoria</taxon>
        <taxon>Monogononta</taxon>
        <taxon>Pseudotrocha</taxon>
        <taxon>Ploima</taxon>
        <taxon>Brachionidae</taxon>
        <taxon>Brachionus</taxon>
    </lineage>
</organism>
<evidence type="ECO:0000313" key="3">
    <source>
        <dbReference type="Proteomes" id="UP000276133"/>
    </source>
</evidence>
<evidence type="ECO:0000256" key="1">
    <source>
        <dbReference type="SAM" id="Phobius"/>
    </source>
</evidence>
<keyword evidence="1" id="KW-0472">Membrane</keyword>
<name>A0A3M7RJU8_BRAPC</name>
<reference evidence="2 3" key="1">
    <citation type="journal article" date="2018" name="Sci. Rep.">
        <title>Genomic signatures of local adaptation to the degree of environmental predictability in rotifers.</title>
        <authorList>
            <person name="Franch-Gras L."/>
            <person name="Hahn C."/>
            <person name="Garcia-Roger E.M."/>
            <person name="Carmona M.J."/>
            <person name="Serra M."/>
            <person name="Gomez A."/>
        </authorList>
    </citation>
    <scope>NUCLEOTIDE SEQUENCE [LARGE SCALE GENOMIC DNA]</scope>
    <source>
        <strain evidence="2">HYR1</strain>
    </source>
</reference>
<keyword evidence="1" id="KW-1133">Transmembrane helix</keyword>
<gene>
    <name evidence="2" type="ORF">BpHYR1_039864</name>
</gene>
<dbReference type="AlphaFoldDB" id="A0A3M7RJU8"/>
<dbReference type="EMBL" id="REGN01003212">
    <property type="protein sequence ID" value="RNA23832.1"/>
    <property type="molecule type" value="Genomic_DNA"/>
</dbReference>
<evidence type="ECO:0000313" key="2">
    <source>
        <dbReference type="EMBL" id="RNA23832.1"/>
    </source>
</evidence>
<sequence>MIAYNNIRIFELRIKSHDVFKGSKGTLFFFSFIFVLKMHGLMTLSHSRAYIILLYSRNKKRRTKRQKIRSLSTKKKRLYTIRYTEDYKLRVLKSEIMICIDQIYYSENFD</sequence>
<comment type="caution">
    <text evidence="2">The sequence shown here is derived from an EMBL/GenBank/DDBJ whole genome shotgun (WGS) entry which is preliminary data.</text>
</comment>
<accession>A0A3M7RJU8</accession>
<feature type="transmembrane region" description="Helical" evidence="1">
    <location>
        <begin position="27"/>
        <end position="55"/>
    </location>
</feature>
<proteinExistence type="predicted"/>
<keyword evidence="1" id="KW-0812">Transmembrane</keyword>